<comment type="function">
    <text evidence="13">Involved in the ubiquitination and subsequent proteasomal degradation via the von Hippel-Lindau ubiquitination complex. Seems to act as a target recruitment subunit in the E3 ubiquitin ligase complex and recruits hydroxylated hypoxia-inducible factor (HIF) under normoxic conditions. Involved in transcriptional repression through interaction with HIF1A, HIF1AN and histone deacetylases. Ubiquitinates, in an oxygen-responsive manner, ADRB2. Acts as a negative regulator of mTORC1 by promoting ubiquitination and degradation of RPTOR.</text>
</comment>
<keyword evidence="12" id="KW-0539">Nucleus</keyword>
<gene>
    <name evidence="18" type="ORF">EOD39_13728</name>
</gene>
<dbReference type="SUPFAM" id="SSF49468">
    <property type="entry name" value="VHL"/>
    <property type="match status" value="1"/>
</dbReference>
<proteinExistence type="inferred from homology"/>
<evidence type="ECO:0000313" key="18">
    <source>
        <dbReference type="EMBL" id="RXM97987.1"/>
    </source>
</evidence>
<keyword evidence="9" id="KW-0833">Ubl conjugation pathway</keyword>
<dbReference type="GO" id="GO:0005886">
    <property type="term" value="C:plasma membrane"/>
    <property type="evidence" value="ECO:0007669"/>
    <property type="project" value="UniProtKB-SubCell"/>
</dbReference>
<evidence type="ECO:0000256" key="10">
    <source>
        <dbReference type="ARBA" id="ARBA00022824"/>
    </source>
</evidence>
<dbReference type="GO" id="GO:0005783">
    <property type="term" value="C:endoplasmic reticulum"/>
    <property type="evidence" value="ECO:0007669"/>
    <property type="project" value="UniProtKB-SubCell"/>
</dbReference>
<protein>
    <recommendedName>
        <fullName evidence="14">von Hippel-Lindau disease tumor suppressor</fullName>
    </recommendedName>
    <alternativeName>
        <fullName evidence="15">pVHL</fullName>
    </alternativeName>
</protein>
<comment type="similarity">
    <text evidence="6">Belongs to the VHL family.</text>
</comment>
<evidence type="ECO:0000256" key="12">
    <source>
        <dbReference type="ARBA" id="ARBA00023242"/>
    </source>
</evidence>
<dbReference type="CDD" id="cd05468">
    <property type="entry name" value="pVHL"/>
    <property type="match status" value="1"/>
</dbReference>
<evidence type="ECO:0000256" key="6">
    <source>
        <dbReference type="ARBA" id="ARBA00010057"/>
    </source>
</evidence>
<keyword evidence="8" id="KW-0963">Cytoplasm</keyword>
<evidence type="ECO:0000256" key="15">
    <source>
        <dbReference type="ARBA" id="ARBA00080646"/>
    </source>
</evidence>
<evidence type="ECO:0000256" key="11">
    <source>
        <dbReference type="ARBA" id="ARBA00023136"/>
    </source>
</evidence>
<evidence type="ECO:0000256" key="14">
    <source>
        <dbReference type="ARBA" id="ARBA00072532"/>
    </source>
</evidence>
<dbReference type="GO" id="GO:0005634">
    <property type="term" value="C:nucleus"/>
    <property type="evidence" value="ECO:0007669"/>
    <property type="project" value="UniProtKB-SubCell"/>
</dbReference>
<dbReference type="EMBL" id="SCEB01000857">
    <property type="protein sequence ID" value="RXM97987.1"/>
    <property type="molecule type" value="Genomic_DNA"/>
</dbReference>
<dbReference type="InterPro" id="IPR024048">
    <property type="entry name" value="VHL_alpha_dom"/>
</dbReference>
<dbReference type="Proteomes" id="UP000289886">
    <property type="component" value="Unassembled WGS sequence"/>
</dbReference>
<comment type="pathway">
    <text evidence="5">Protein modification; protein ubiquitination.</text>
</comment>
<feature type="domain" description="von Hippel-Lindau disease tumour suppressor alpha" evidence="17">
    <location>
        <begin position="110"/>
        <end position="155"/>
    </location>
</feature>
<feature type="domain" description="von Hippel-Lindau disease tumour suppressor beta" evidence="16">
    <location>
        <begin position="13"/>
        <end position="92"/>
    </location>
</feature>
<dbReference type="InterPro" id="IPR036208">
    <property type="entry name" value="VHL_sf"/>
</dbReference>
<dbReference type="GO" id="GO:0010468">
    <property type="term" value="P:regulation of gene expression"/>
    <property type="evidence" value="ECO:0007669"/>
    <property type="project" value="UniProtKB-ARBA"/>
</dbReference>
<dbReference type="Gene3D" id="1.10.750.10">
    <property type="entry name" value="von Hippel-Lindau disease tumour suppressor, alpha domain"/>
    <property type="match status" value="1"/>
</dbReference>
<dbReference type="Gene3D" id="2.60.40.780">
    <property type="entry name" value="von Hippel-Lindau disease tumour suppressor, beta domain"/>
    <property type="match status" value="1"/>
</dbReference>
<dbReference type="AlphaFoldDB" id="A0A662YN56"/>
<comment type="caution">
    <text evidence="18">The sequence shown here is derived from an EMBL/GenBank/DDBJ whole genome shotgun (WGS) entry which is preliminary data.</text>
</comment>
<keyword evidence="10" id="KW-0256">Endoplasmic reticulum</keyword>
<dbReference type="InterPro" id="IPR024053">
    <property type="entry name" value="VHL_beta_dom"/>
</dbReference>
<evidence type="ECO:0000256" key="1">
    <source>
        <dbReference type="ARBA" id="ARBA00004123"/>
    </source>
</evidence>
<evidence type="ECO:0000256" key="5">
    <source>
        <dbReference type="ARBA" id="ARBA00004906"/>
    </source>
</evidence>
<dbReference type="Pfam" id="PF17211">
    <property type="entry name" value="VHL_C"/>
    <property type="match status" value="1"/>
</dbReference>
<dbReference type="Pfam" id="PF01847">
    <property type="entry name" value="VHL"/>
    <property type="match status" value="1"/>
</dbReference>
<accession>A0A662YN56</accession>
<evidence type="ECO:0000313" key="19">
    <source>
        <dbReference type="Proteomes" id="UP000289886"/>
    </source>
</evidence>
<sequence>MAAEGEEPVIVSLKSLNSDVVTNVTFVNKTRRKARAWWLDFRGDPVSYGDIGPDDRLRMTTYLTHPWIFRDTDTGAKLLVNMKEIYFPEPNNGEDGCLVSHDVIITTPVYPLQDCCLMLIRKLVKQKDYRKLEIPESLRKDLSIAPSLEKELQQYNK</sequence>
<dbReference type="FunFam" id="2.60.40.780:FF:000001">
    <property type="entry name" value="von Hippel-Lindau disease tumor suppressor"/>
    <property type="match status" value="1"/>
</dbReference>
<organism evidence="18 19">
    <name type="scientific">Acipenser ruthenus</name>
    <name type="common">Sterlet sturgeon</name>
    <dbReference type="NCBI Taxonomy" id="7906"/>
    <lineage>
        <taxon>Eukaryota</taxon>
        <taxon>Metazoa</taxon>
        <taxon>Chordata</taxon>
        <taxon>Craniata</taxon>
        <taxon>Vertebrata</taxon>
        <taxon>Euteleostomi</taxon>
        <taxon>Actinopterygii</taxon>
        <taxon>Chondrostei</taxon>
        <taxon>Acipenseriformes</taxon>
        <taxon>Acipenseridae</taxon>
        <taxon>Acipenser</taxon>
    </lineage>
</organism>
<evidence type="ECO:0000256" key="13">
    <source>
        <dbReference type="ARBA" id="ARBA00059036"/>
    </source>
</evidence>
<reference evidence="18 19" key="1">
    <citation type="submission" date="2019-01" db="EMBL/GenBank/DDBJ databases">
        <title>Draft Genome and Complete Hox-Cluster Characterization of the Sterlet Sturgeon (Acipenser ruthenus).</title>
        <authorList>
            <person name="Wei Q."/>
        </authorList>
    </citation>
    <scope>NUCLEOTIDE SEQUENCE [LARGE SCALE GENOMIC DNA]</scope>
    <source>
        <strain evidence="18">WHYD16114868_AA</strain>
        <tissue evidence="18">Blood</tissue>
    </source>
</reference>
<dbReference type="GO" id="GO:0001666">
    <property type="term" value="P:response to hypoxia"/>
    <property type="evidence" value="ECO:0007669"/>
    <property type="project" value="UniProtKB-ARBA"/>
</dbReference>
<evidence type="ECO:0000256" key="4">
    <source>
        <dbReference type="ARBA" id="ARBA00004496"/>
    </source>
</evidence>
<name>A0A662YN56_ACIRT</name>
<evidence type="ECO:0000256" key="2">
    <source>
        <dbReference type="ARBA" id="ARBA00004202"/>
    </source>
</evidence>
<dbReference type="InterPro" id="IPR037139">
    <property type="entry name" value="VHL_alpha_dom_sf"/>
</dbReference>
<dbReference type="FunFam" id="1.10.750.10:FF:000001">
    <property type="entry name" value="von Hippel-Lindau disease tumor suppressor"/>
    <property type="match status" value="1"/>
</dbReference>
<evidence type="ECO:0000256" key="7">
    <source>
        <dbReference type="ARBA" id="ARBA00022475"/>
    </source>
</evidence>
<evidence type="ECO:0000256" key="3">
    <source>
        <dbReference type="ARBA" id="ARBA00004240"/>
    </source>
</evidence>
<keyword evidence="7" id="KW-1003">Cell membrane</keyword>
<evidence type="ECO:0000256" key="9">
    <source>
        <dbReference type="ARBA" id="ARBA00022786"/>
    </source>
</evidence>
<dbReference type="InterPro" id="IPR022772">
    <property type="entry name" value="VHL_tumour_suppress_b/a_dom"/>
</dbReference>
<evidence type="ECO:0000256" key="8">
    <source>
        <dbReference type="ARBA" id="ARBA00022490"/>
    </source>
</evidence>
<comment type="subcellular location">
    <subcellularLocation>
        <location evidence="2">Cell membrane</location>
        <topology evidence="2">Peripheral membrane protein</topology>
    </subcellularLocation>
    <subcellularLocation>
        <location evidence="4">Cytoplasm</location>
    </subcellularLocation>
    <subcellularLocation>
        <location evidence="3">Endoplasmic reticulum</location>
    </subcellularLocation>
    <subcellularLocation>
        <location evidence="1">Nucleus</location>
    </subcellularLocation>
</comment>
<keyword evidence="11" id="KW-0472">Membrane</keyword>
<evidence type="ECO:0000259" key="17">
    <source>
        <dbReference type="Pfam" id="PF17211"/>
    </source>
</evidence>
<keyword evidence="19" id="KW-1185">Reference proteome</keyword>
<evidence type="ECO:0000259" key="16">
    <source>
        <dbReference type="Pfam" id="PF01847"/>
    </source>
</evidence>
<dbReference type="InterPro" id="IPR037140">
    <property type="entry name" value="VHL_beta_dom_sf"/>
</dbReference>